<organism evidence="1">
    <name type="scientific">viral metagenome</name>
    <dbReference type="NCBI Taxonomy" id="1070528"/>
    <lineage>
        <taxon>unclassified sequences</taxon>
        <taxon>metagenomes</taxon>
        <taxon>organismal metagenomes</taxon>
    </lineage>
</organism>
<dbReference type="EMBL" id="MT141332">
    <property type="protein sequence ID" value="QJA58626.1"/>
    <property type="molecule type" value="Genomic_DNA"/>
</dbReference>
<accession>A0A6M3IM88</accession>
<protein>
    <submittedName>
        <fullName evidence="1">Uncharacterized protein</fullName>
    </submittedName>
</protein>
<reference evidence="1" key="1">
    <citation type="submission" date="2020-03" db="EMBL/GenBank/DDBJ databases">
        <title>The deep terrestrial virosphere.</title>
        <authorList>
            <person name="Holmfeldt K."/>
            <person name="Nilsson E."/>
            <person name="Simone D."/>
            <person name="Lopez-Fernandez M."/>
            <person name="Wu X."/>
            <person name="de Brujin I."/>
            <person name="Lundin D."/>
            <person name="Andersson A."/>
            <person name="Bertilsson S."/>
            <person name="Dopson M."/>
        </authorList>
    </citation>
    <scope>NUCLEOTIDE SEQUENCE</scope>
    <source>
        <strain evidence="1">MM415B01433</strain>
    </source>
</reference>
<dbReference type="AlphaFoldDB" id="A0A6M3IM88"/>
<evidence type="ECO:0000313" key="1">
    <source>
        <dbReference type="EMBL" id="QJA58626.1"/>
    </source>
</evidence>
<sequence>MNQLEDLVKTIEGLTIIGEEILPKIDEAVRKVSPTLRNMYLDLAKFSREQNVEAFEYYIIKGFTREEALLLIINSSAALEKAINNIGKQNK</sequence>
<gene>
    <name evidence="1" type="ORF">MM415B01433_0017</name>
</gene>
<name>A0A6M3IM88_9ZZZZ</name>
<proteinExistence type="predicted"/>